<dbReference type="EMBL" id="JAAOCP010000010">
    <property type="protein sequence ID" value="MBJ7639438.1"/>
    <property type="molecule type" value="Genomic_DNA"/>
</dbReference>
<dbReference type="PRINTS" id="PR01071">
    <property type="entry name" value="ACOABIOTINCC"/>
</dbReference>
<evidence type="ECO:0000256" key="8">
    <source>
        <dbReference type="RuleBase" id="RU364072"/>
    </source>
</evidence>
<comment type="caution">
    <text evidence="10">The sequence shown here is derived from an EMBL/GenBank/DDBJ whole genome shotgun (WGS) entry which is preliminary data.</text>
</comment>
<evidence type="ECO:0000256" key="1">
    <source>
        <dbReference type="ARBA" id="ARBA00005194"/>
    </source>
</evidence>
<dbReference type="InterPro" id="IPR011053">
    <property type="entry name" value="Single_hybrid_motif"/>
</dbReference>
<dbReference type="InterPro" id="IPR050709">
    <property type="entry name" value="Biotin_Carboxyl_Carrier/Decarb"/>
</dbReference>
<dbReference type="PANTHER" id="PTHR45266">
    <property type="entry name" value="OXALOACETATE DECARBOXYLASE ALPHA CHAIN"/>
    <property type="match status" value="1"/>
</dbReference>
<evidence type="ECO:0000256" key="6">
    <source>
        <dbReference type="ARBA" id="ARBA00023160"/>
    </source>
</evidence>
<keyword evidence="6 8" id="KW-0275">Fatty acid biosynthesis</keyword>
<keyword evidence="14" id="KW-1185">Reference proteome</keyword>
<dbReference type="GO" id="GO:0009317">
    <property type="term" value="C:acetyl-CoA carboxylase complex"/>
    <property type="evidence" value="ECO:0007669"/>
    <property type="project" value="InterPro"/>
</dbReference>
<dbReference type="GO" id="GO:0006633">
    <property type="term" value="P:fatty acid biosynthetic process"/>
    <property type="evidence" value="ECO:0007669"/>
    <property type="project" value="UniProtKB-KW"/>
</dbReference>
<dbReference type="Proteomes" id="UP000728106">
    <property type="component" value="Unassembled WGS sequence"/>
</dbReference>
<comment type="function">
    <text evidence="8">This protein is a component of the acetyl coenzyme A carboxylase complex; first, biotin carboxylase catalyzes the carboxylation of the carrier protein and then the transcarboxylase transfers the carboxyl group to form malonyl-CoA.</text>
</comment>
<keyword evidence="4 8" id="KW-0276">Fatty acid metabolism</keyword>
<dbReference type="InterPro" id="IPR001882">
    <property type="entry name" value="Biotin_BS"/>
</dbReference>
<evidence type="ECO:0000256" key="7">
    <source>
        <dbReference type="ARBA" id="ARBA00023267"/>
    </source>
</evidence>
<dbReference type="CDD" id="cd06850">
    <property type="entry name" value="biotinyl_domain"/>
    <property type="match status" value="1"/>
</dbReference>
<keyword evidence="3 8" id="KW-0444">Lipid biosynthesis</keyword>
<dbReference type="Pfam" id="PF00364">
    <property type="entry name" value="Biotin_lipoyl"/>
    <property type="match status" value="1"/>
</dbReference>
<evidence type="ECO:0000256" key="4">
    <source>
        <dbReference type="ARBA" id="ARBA00022832"/>
    </source>
</evidence>
<dbReference type="Gene3D" id="2.40.50.100">
    <property type="match status" value="1"/>
</dbReference>
<dbReference type="PROSITE" id="PS50968">
    <property type="entry name" value="BIOTINYL_LIPOYL"/>
    <property type="match status" value="1"/>
</dbReference>
<gene>
    <name evidence="10" type="ORF">H7R52_11470</name>
    <name evidence="12" type="ORF">HAU20_08600</name>
    <name evidence="11" type="ORF">HAU43_02715</name>
</gene>
<dbReference type="Proteomes" id="UP000650485">
    <property type="component" value="Unassembled WGS sequence"/>
</dbReference>
<evidence type="ECO:0000259" key="9">
    <source>
        <dbReference type="PROSITE" id="PS50968"/>
    </source>
</evidence>
<dbReference type="GeneID" id="57978981"/>
<protein>
    <recommendedName>
        <fullName evidence="2 8">Biotin carboxyl carrier protein of acetyl-CoA carboxylase</fullName>
    </recommendedName>
</protein>
<keyword evidence="5 8" id="KW-0443">Lipid metabolism</keyword>
<proteinExistence type="predicted"/>
<keyword evidence="7 8" id="KW-0092">Biotin</keyword>
<evidence type="ECO:0000256" key="3">
    <source>
        <dbReference type="ARBA" id="ARBA00022516"/>
    </source>
</evidence>
<dbReference type="InterPro" id="IPR000089">
    <property type="entry name" value="Biotin_lipoyl"/>
</dbReference>
<evidence type="ECO:0000256" key="2">
    <source>
        <dbReference type="ARBA" id="ARBA00017562"/>
    </source>
</evidence>
<dbReference type="Proteomes" id="UP000808038">
    <property type="component" value="Unassembled WGS sequence"/>
</dbReference>
<dbReference type="RefSeq" id="WP_003608246.1">
    <property type="nucleotide sequence ID" value="NZ_ALXH01000147.1"/>
</dbReference>
<sequence length="143" mass="15328">MSLNLSDIQALMHDFEQSSLREFKLDTEETHLYLSKNDQAPIMMAQQPAANVATPTDESVVVDTTVTIKAPLVGTVYLAPKPEAANFKSVGDTVAVGETVAIVEAMKLMTEVKSDVAGVITAVNVDNEAVVGYDDILYTVQPA</sequence>
<dbReference type="PROSITE" id="PS00188">
    <property type="entry name" value="BIOTIN"/>
    <property type="match status" value="1"/>
</dbReference>
<reference evidence="11 14" key="3">
    <citation type="journal article" date="2021" name="Int. J. Food Microbiol.">
        <title>Safety demonstration of a microbial species for use in the food chain: Weissella confusa.</title>
        <authorList>
            <person name="Bourdichon F."/>
            <person name="Patrone V."/>
            <person name="Fontana A."/>
            <person name="Milani G."/>
            <person name="Morelli L."/>
        </authorList>
    </citation>
    <scope>NUCLEOTIDE SEQUENCE</scope>
    <source>
        <strain evidence="11">CCUG 30943</strain>
        <strain evidence="12 14">CCUG 43002</strain>
    </source>
</reference>
<reference evidence="10" key="2">
    <citation type="submission" date="2020-08" db="EMBL/GenBank/DDBJ databases">
        <title>Complete genome sequence of Weissella confusa strain FS54 provides insights into metabolic potential.</title>
        <authorList>
            <person name="Fhoula I."/>
            <person name="Najjari A."/>
            <person name="Lekired A."/>
            <person name="Bessrour-Aouam N."/>
            <person name="Jaballah S."/>
            <person name="Klibi N."/>
            <person name="Ouzari H.-I."/>
        </authorList>
    </citation>
    <scope>NUCLEOTIDE SEQUENCE</scope>
    <source>
        <strain evidence="10">FS54</strain>
    </source>
</reference>
<name>A0A1T4J409_WEICO</name>
<dbReference type="InterPro" id="IPR001249">
    <property type="entry name" value="AcCoA_biotinCC"/>
</dbReference>
<dbReference type="GO" id="GO:0003989">
    <property type="term" value="F:acetyl-CoA carboxylase activity"/>
    <property type="evidence" value="ECO:0007669"/>
    <property type="project" value="InterPro"/>
</dbReference>
<reference evidence="11" key="1">
    <citation type="submission" date="2020-02" db="EMBL/GenBank/DDBJ databases">
        <authorList>
            <person name="Fontana A."/>
            <person name="Patrone V."/>
            <person name="Morelli L."/>
        </authorList>
    </citation>
    <scope>NUCLEOTIDE SEQUENCE</scope>
    <source>
        <strain evidence="11">CCUG 30943</strain>
        <strain evidence="12">CCUG 43002</strain>
    </source>
</reference>
<evidence type="ECO:0000313" key="13">
    <source>
        <dbReference type="Proteomes" id="UP000650485"/>
    </source>
</evidence>
<organism evidence="10 13">
    <name type="scientific">Weissella confusa</name>
    <name type="common">Lactobacillus confusus</name>
    <dbReference type="NCBI Taxonomy" id="1583"/>
    <lineage>
        <taxon>Bacteria</taxon>
        <taxon>Bacillati</taxon>
        <taxon>Bacillota</taxon>
        <taxon>Bacilli</taxon>
        <taxon>Lactobacillales</taxon>
        <taxon>Lactobacillaceae</taxon>
        <taxon>Weissella</taxon>
    </lineage>
</organism>
<accession>A0A1T4J409</accession>
<evidence type="ECO:0000313" key="14">
    <source>
        <dbReference type="Proteomes" id="UP000728106"/>
    </source>
</evidence>
<dbReference type="SUPFAM" id="SSF51230">
    <property type="entry name" value="Single hybrid motif"/>
    <property type="match status" value="1"/>
</dbReference>
<comment type="pathway">
    <text evidence="1 8">Lipid metabolism; fatty acid biosynthesis.</text>
</comment>
<dbReference type="EMBL" id="JAAOCX010000002">
    <property type="protein sequence ID" value="MBJ7632019.1"/>
    <property type="molecule type" value="Genomic_DNA"/>
</dbReference>
<feature type="domain" description="Lipoyl-binding" evidence="9">
    <location>
        <begin position="65"/>
        <end position="141"/>
    </location>
</feature>
<dbReference type="AlphaFoldDB" id="A0A1T4J409"/>
<dbReference type="PANTHER" id="PTHR45266:SF3">
    <property type="entry name" value="OXALOACETATE DECARBOXYLASE ALPHA CHAIN"/>
    <property type="match status" value="1"/>
</dbReference>
<evidence type="ECO:0000313" key="11">
    <source>
        <dbReference type="EMBL" id="MBJ7632019.1"/>
    </source>
</evidence>
<evidence type="ECO:0000313" key="10">
    <source>
        <dbReference type="EMBL" id="MBC6499282.1"/>
    </source>
</evidence>
<evidence type="ECO:0000256" key="5">
    <source>
        <dbReference type="ARBA" id="ARBA00023098"/>
    </source>
</evidence>
<evidence type="ECO:0000313" key="12">
    <source>
        <dbReference type="EMBL" id="MBJ7639438.1"/>
    </source>
</evidence>
<dbReference type="EMBL" id="JACSZT010000008">
    <property type="protein sequence ID" value="MBC6499282.1"/>
    <property type="molecule type" value="Genomic_DNA"/>
</dbReference>